<comment type="caution">
    <text evidence="2">The sequence shown here is derived from an EMBL/GenBank/DDBJ whole genome shotgun (WGS) entry which is preliminary data.</text>
</comment>
<dbReference type="EMBL" id="WHLY01000002">
    <property type="protein sequence ID" value="MPR31945.1"/>
    <property type="molecule type" value="Genomic_DNA"/>
</dbReference>
<dbReference type="EMBL" id="WHLY01000002">
    <property type="protein sequence ID" value="MPR37117.1"/>
    <property type="molecule type" value="Genomic_DNA"/>
</dbReference>
<keyword evidence="4" id="KW-1185">Reference proteome</keyword>
<feature type="coiled-coil region" evidence="1">
    <location>
        <begin position="56"/>
        <end position="90"/>
    </location>
</feature>
<sequence length="97" mass="11441">MPDKVTAFERLLDFAIGGGALEGIRYIFSKKKNDAETDNIVSDNWKKYAEHLEGRFNLLMEQHEILTKKYNELERKYQELNLEVHGKSNSNRRPRRS</sequence>
<evidence type="ECO:0000313" key="4">
    <source>
        <dbReference type="Proteomes" id="UP000479293"/>
    </source>
</evidence>
<evidence type="ECO:0000313" key="2">
    <source>
        <dbReference type="EMBL" id="MPR31945.1"/>
    </source>
</evidence>
<accession>A0A7C9F206</accession>
<evidence type="ECO:0000256" key="1">
    <source>
        <dbReference type="SAM" id="Coils"/>
    </source>
</evidence>
<protein>
    <submittedName>
        <fullName evidence="2">Uncharacterized protein</fullName>
    </submittedName>
</protein>
<proteinExistence type="predicted"/>
<evidence type="ECO:0000313" key="3">
    <source>
        <dbReference type="EMBL" id="MPR37117.1"/>
    </source>
</evidence>
<dbReference type="AlphaFoldDB" id="A0A7C9F206"/>
<keyword evidence="1" id="KW-0175">Coiled coil</keyword>
<dbReference type="RefSeq" id="WP_152756065.1">
    <property type="nucleotide sequence ID" value="NZ_WHLY01000002.1"/>
</dbReference>
<gene>
    <name evidence="2" type="ORF">GBK04_00920</name>
    <name evidence="3" type="ORF">GBK04_28230</name>
</gene>
<name>A0A7C9F206_9BACT</name>
<reference evidence="2 4" key="1">
    <citation type="submission" date="2019-10" db="EMBL/GenBank/DDBJ databases">
        <title>Draft Genome Sequence of Cytophagaceae sp. SJW1-29.</title>
        <authorList>
            <person name="Choi A."/>
        </authorList>
    </citation>
    <scope>NUCLEOTIDE SEQUENCE [LARGE SCALE GENOMIC DNA]</scope>
    <source>
        <strain evidence="2 4">SJW1-29</strain>
    </source>
</reference>
<organism evidence="2 4">
    <name type="scientific">Salmonirosea aquatica</name>
    <dbReference type="NCBI Taxonomy" id="2654236"/>
    <lineage>
        <taxon>Bacteria</taxon>
        <taxon>Pseudomonadati</taxon>
        <taxon>Bacteroidota</taxon>
        <taxon>Cytophagia</taxon>
        <taxon>Cytophagales</taxon>
        <taxon>Spirosomataceae</taxon>
        <taxon>Salmonirosea</taxon>
    </lineage>
</organism>
<dbReference type="Proteomes" id="UP000479293">
    <property type="component" value="Unassembled WGS sequence"/>
</dbReference>